<dbReference type="OrthoDB" id="9896928at2"/>
<evidence type="ECO:0000313" key="2">
    <source>
        <dbReference type="EMBL" id="ADH86423.1"/>
    </source>
</evidence>
<evidence type="ECO:0000256" key="1">
    <source>
        <dbReference type="SAM" id="Phobius"/>
    </source>
</evidence>
<evidence type="ECO:0008006" key="4">
    <source>
        <dbReference type="Google" id="ProtNLM"/>
    </source>
</evidence>
<dbReference type="EMBL" id="CP001940">
    <property type="protein sequence ID" value="ADH86423.1"/>
    <property type="molecule type" value="Genomic_DNA"/>
</dbReference>
<dbReference type="HOGENOM" id="CLU_1719376_0_0_7"/>
<proteinExistence type="predicted"/>
<accession>D6Z4E8</accession>
<sequence length="152" mass="17225">MLPIGEELPQTVRLLIPWLGLGHGIFMALLLVMFFYQARLGRRIRIRRQAGESPEGAIIRRHRRLGPWLALLCLLGFSGGLLIVFMNMGRVAVHPPHLLLGLAIILTLGGIYAASRQIRPRETLWRHRHRRLGILLLSLYPVQLLLGLVVLL</sequence>
<reference evidence="3" key="1">
    <citation type="submission" date="2010-02" db="EMBL/GenBank/DDBJ databases">
        <title>Complete sequence of Desulfurivibrio alkaliphilus AHT2.</title>
        <authorList>
            <consortium name="US DOE Joint Genome Institute"/>
            <person name="Pitluck S."/>
            <person name="Chertkov O."/>
            <person name="Detter J.C."/>
            <person name="Han C."/>
            <person name="Tapia R."/>
            <person name="Larimer F."/>
            <person name="Land M."/>
            <person name="Hauser L."/>
            <person name="Kyrpides N."/>
            <person name="Mikhailova N."/>
            <person name="Sorokin D.Y."/>
            <person name="Muyzer G."/>
            <person name="Woyke T."/>
        </authorList>
    </citation>
    <scope>NUCLEOTIDE SEQUENCE [LARGE SCALE GENOMIC DNA]</scope>
    <source>
        <strain evidence="3">DSM 19089 / UNIQEM U267 / AHT2</strain>
    </source>
</reference>
<dbReference type="InParanoid" id="D6Z4E8"/>
<dbReference type="STRING" id="589865.DaAHT2_1731"/>
<keyword evidence="1" id="KW-0812">Transmembrane</keyword>
<dbReference type="RefSeq" id="WP_013163949.1">
    <property type="nucleotide sequence ID" value="NC_014216.1"/>
</dbReference>
<dbReference type="AlphaFoldDB" id="D6Z4E8"/>
<keyword evidence="3" id="KW-1185">Reference proteome</keyword>
<feature type="transmembrane region" description="Helical" evidence="1">
    <location>
        <begin position="68"/>
        <end position="86"/>
    </location>
</feature>
<dbReference type="Pfam" id="PF13301">
    <property type="entry name" value="DUF4079"/>
    <property type="match status" value="1"/>
</dbReference>
<protein>
    <recommendedName>
        <fullName evidence="4">DUF4079 family protein</fullName>
    </recommendedName>
</protein>
<dbReference type="Proteomes" id="UP000001508">
    <property type="component" value="Chromosome"/>
</dbReference>
<feature type="transmembrane region" description="Helical" evidence="1">
    <location>
        <begin position="134"/>
        <end position="151"/>
    </location>
</feature>
<keyword evidence="1" id="KW-0472">Membrane</keyword>
<name>D6Z4E8_DESAT</name>
<dbReference type="KEGG" id="dak:DaAHT2_1731"/>
<keyword evidence="1" id="KW-1133">Transmembrane helix</keyword>
<feature type="transmembrane region" description="Helical" evidence="1">
    <location>
        <begin position="98"/>
        <end position="114"/>
    </location>
</feature>
<feature type="transmembrane region" description="Helical" evidence="1">
    <location>
        <begin position="15"/>
        <end position="38"/>
    </location>
</feature>
<evidence type="ECO:0000313" key="3">
    <source>
        <dbReference type="Proteomes" id="UP000001508"/>
    </source>
</evidence>
<organism evidence="2 3">
    <name type="scientific">Desulfurivibrio alkaliphilus (strain DSM 19089 / UNIQEM U267 / AHT2)</name>
    <dbReference type="NCBI Taxonomy" id="589865"/>
    <lineage>
        <taxon>Bacteria</taxon>
        <taxon>Pseudomonadati</taxon>
        <taxon>Thermodesulfobacteriota</taxon>
        <taxon>Desulfobulbia</taxon>
        <taxon>Desulfobulbales</taxon>
        <taxon>Desulfobulbaceae</taxon>
        <taxon>Desulfurivibrio</taxon>
    </lineage>
</organism>
<gene>
    <name evidence="2" type="ordered locus">DaAHT2_1731</name>
</gene>
<dbReference type="InterPro" id="IPR025067">
    <property type="entry name" value="DUF4079"/>
</dbReference>